<dbReference type="STRING" id="1314777.A0A164P934"/>
<dbReference type="GO" id="GO:0051315">
    <property type="term" value="P:attachment of mitotic spindle microtubules to kinetochore"/>
    <property type="evidence" value="ECO:0007669"/>
    <property type="project" value="TreeGrafter"/>
</dbReference>
<feature type="region of interest" description="Disordered" evidence="9">
    <location>
        <begin position="753"/>
        <end position="801"/>
    </location>
</feature>
<evidence type="ECO:0000256" key="2">
    <source>
        <dbReference type="ARBA" id="ARBA00008029"/>
    </source>
</evidence>
<name>A0A164P934_9AGAM</name>
<keyword evidence="4" id="KW-0132">Cell division</keyword>
<organism evidence="10 11">
    <name type="scientific">Sistotremastrum niveocremeum HHB9708</name>
    <dbReference type="NCBI Taxonomy" id="1314777"/>
    <lineage>
        <taxon>Eukaryota</taxon>
        <taxon>Fungi</taxon>
        <taxon>Dikarya</taxon>
        <taxon>Basidiomycota</taxon>
        <taxon>Agaricomycotina</taxon>
        <taxon>Agaricomycetes</taxon>
        <taxon>Sistotremastrales</taxon>
        <taxon>Sistotremastraceae</taxon>
        <taxon>Sertulicium</taxon>
        <taxon>Sertulicium niveocremeum</taxon>
    </lineage>
</organism>
<evidence type="ECO:0000313" key="10">
    <source>
        <dbReference type="EMBL" id="KZS88490.1"/>
    </source>
</evidence>
<gene>
    <name evidence="10" type="ORF">SISNIDRAFT_531442</name>
</gene>
<proteinExistence type="inferred from homology"/>
<evidence type="ECO:0000256" key="1">
    <source>
        <dbReference type="ARBA" id="ARBA00004123"/>
    </source>
</evidence>
<dbReference type="Gene3D" id="1.20.5.170">
    <property type="match status" value="1"/>
</dbReference>
<dbReference type="GO" id="GO:0051301">
    <property type="term" value="P:cell division"/>
    <property type="evidence" value="ECO:0007669"/>
    <property type="project" value="UniProtKB-KW"/>
</dbReference>
<dbReference type="Proteomes" id="UP000076722">
    <property type="component" value="Unassembled WGS sequence"/>
</dbReference>
<feature type="compositionally biased region" description="Low complexity" evidence="9">
    <location>
        <begin position="252"/>
        <end position="279"/>
    </location>
</feature>
<evidence type="ECO:0000256" key="4">
    <source>
        <dbReference type="ARBA" id="ARBA00022618"/>
    </source>
</evidence>
<keyword evidence="11" id="KW-1185">Reference proteome</keyword>
<feature type="compositionally biased region" description="Low complexity" evidence="9">
    <location>
        <begin position="22"/>
        <end position="34"/>
    </location>
</feature>
<accession>A0A164P934</accession>
<comment type="similarity">
    <text evidence="2">Belongs to the MAD1 family.</text>
</comment>
<dbReference type="GO" id="GO:0000776">
    <property type="term" value="C:kinetochore"/>
    <property type="evidence" value="ECO:0007669"/>
    <property type="project" value="TreeGrafter"/>
</dbReference>
<reference evidence="10 11" key="1">
    <citation type="journal article" date="2016" name="Mol. Biol. Evol.">
        <title>Comparative Genomics of Early-Diverging Mushroom-Forming Fungi Provides Insights into the Origins of Lignocellulose Decay Capabilities.</title>
        <authorList>
            <person name="Nagy L.G."/>
            <person name="Riley R."/>
            <person name="Tritt A."/>
            <person name="Adam C."/>
            <person name="Daum C."/>
            <person name="Floudas D."/>
            <person name="Sun H."/>
            <person name="Yadav J.S."/>
            <person name="Pangilinan J."/>
            <person name="Larsson K.H."/>
            <person name="Matsuura K."/>
            <person name="Barry K."/>
            <person name="Labutti K."/>
            <person name="Kuo R."/>
            <person name="Ohm R.A."/>
            <person name="Bhattacharya S.S."/>
            <person name="Shirouzu T."/>
            <person name="Yoshinaga Y."/>
            <person name="Martin F.M."/>
            <person name="Grigoriev I.V."/>
            <person name="Hibbett D.S."/>
        </authorList>
    </citation>
    <scope>NUCLEOTIDE SEQUENCE [LARGE SCALE GENOMIC DNA]</scope>
    <source>
        <strain evidence="10 11">HHB9708</strain>
    </source>
</reference>
<comment type="subcellular location">
    <subcellularLocation>
        <location evidence="1">Nucleus</location>
    </subcellularLocation>
</comment>
<feature type="compositionally biased region" description="Basic and acidic residues" evidence="9">
    <location>
        <begin position="143"/>
        <end position="169"/>
    </location>
</feature>
<dbReference type="InterPro" id="IPR008672">
    <property type="entry name" value="Mad1"/>
</dbReference>
<evidence type="ECO:0000256" key="3">
    <source>
        <dbReference type="ARBA" id="ARBA00022019"/>
    </source>
</evidence>
<dbReference type="OrthoDB" id="331602at2759"/>
<dbReference type="PANTHER" id="PTHR23168">
    <property type="entry name" value="MITOTIC SPINDLE ASSEMBLY CHECKPOINT PROTEIN MAD1 MITOTIC ARREST DEFICIENT-LIKE PROTEIN 1"/>
    <property type="match status" value="1"/>
</dbReference>
<keyword evidence="5" id="KW-0498">Mitosis</keyword>
<feature type="region of interest" description="Disordered" evidence="9">
    <location>
        <begin position="252"/>
        <end position="294"/>
    </location>
</feature>
<keyword evidence="6" id="KW-0539">Nucleus</keyword>
<keyword evidence="8" id="KW-0175">Coiled coil</keyword>
<feature type="region of interest" description="Disordered" evidence="9">
    <location>
        <begin position="143"/>
        <end position="209"/>
    </location>
</feature>
<dbReference type="GO" id="GO:0072686">
    <property type="term" value="C:mitotic spindle"/>
    <property type="evidence" value="ECO:0007669"/>
    <property type="project" value="TreeGrafter"/>
</dbReference>
<evidence type="ECO:0000256" key="8">
    <source>
        <dbReference type="SAM" id="Coils"/>
    </source>
</evidence>
<feature type="region of interest" description="Disordered" evidence="9">
    <location>
        <begin position="1"/>
        <end position="45"/>
    </location>
</feature>
<dbReference type="PANTHER" id="PTHR23168:SF0">
    <property type="entry name" value="MITOTIC SPINDLE ASSEMBLY CHECKPOINT PROTEIN MAD1"/>
    <property type="match status" value="1"/>
</dbReference>
<feature type="coiled-coil region" evidence="8">
    <location>
        <begin position="510"/>
        <end position="577"/>
    </location>
</feature>
<evidence type="ECO:0000313" key="11">
    <source>
        <dbReference type="Proteomes" id="UP000076722"/>
    </source>
</evidence>
<feature type="compositionally biased region" description="Polar residues" evidence="9">
    <location>
        <begin position="193"/>
        <end position="209"/>
    </location>
</feature>
<feature type="compositionally biased region" description="Low complexity" evidence="9">
    <location>
        <begin position="753"/>
        <end position="786"/>
    </location>
</feature>
<sequence>MSSIPPSSSSAAAKNPGQWTPSSSLSLSVSAARSPTKRDSLSASLDQATANSSCSFLPLPYSSVTLQRYAASLRPGSSLPPADPLTSSIRRKERTAAFEAQMTTASLERKLVLSEERTRELERSLREKDVVIARLESDRRFLGEREREERESKEVERTQHENETRKNESTIRALRASLATLSSEHEDLKDTHSSLVRSSNLNEKNSKSQIASLTHQIALLQDELENSREEAKEKGRTTKDLLAKIEALSLSSHPPSYDSSFPDSSFSASNDSNDASATPDSKDSTRRSSEKETLRILSTSLSKSQSALKSLESQNAHLRSQLFTLREKAKLASILQEEKAALERKVAGVQALRERCAQLEGEVEELKVGERSGVEEGEAKRELAEMRLKVVRLMDEHGSSTAELRSVSLELEAVQVELGEVKEELGRVREREMRERERAERGERRVGVERAEVGVLKELLESYKNEGIMAASLRSAHPEDSSINADADIHNADEDDEVKPVVDSPESKRIEFLESKIASLQAMNDSLEATLQDTIRRADPKLLLQAEAALQKAHSESSSLRKELDSTLDKLDKTEQTLFELRGEIATGSHVPPNTRIVMMKDNPMSEWEGLRRGVVEGLKKENEALLKRIGELESELGEGTGRMDVEGETGLFTSRESTGVIAGRGAGVGGGGGMVPRESWERMERERDALEEVVRQRDKRLLRLQEVFKAKSQEFREAISSILGFKLAFYPNGQVRVTSQYDLGASFVFQPSSLPSSSSNPTSSSISTSNSANSQTGAGSLTSSSSGGGRGIKMQLVGQSEGGPEDIGGLVEYWVNGEMCIPGLMASVTLECYEKM</sequence>
<dbReference type="EMBL" id="KV419436">
    <property type="protein sequence ID" value="KZS88490.1"/>
    <property type="molecule type" value="Genomic_DNA"/>
</dbReference>
<feature type="coiled-coil region" evidence="8">
    <location>
        <begin position="301"/>
        <end position="431"/>
    </location>
</feature>
<keyword evidence="7" id="KW-0131">Cell cycle</keyword>
<dbReference type="Gene3D" id="6.10.250.90">
    <property type="match status" value="1"/>
</dbReference>
<evidence type="ECO:0000256" key="6">
    <source>
        <dbReference type="ARBA" id="ARBA00023242"/>
    </source>
</evidence>
<dbReference type="SUPFAM" id="SSF75704">
    <property type="entry name" value="Mitotic arrest deficient-like 1, Mad1"/>
    <property type="match status" value="1"/>
</dbReference>
<dbReference type="Gene3D" id="3.30.457.60">
    <property type="match status" value="1"/>
</dbReference>
<feature type="compositionally biased region" description="Basic and acidic residues" evidence="9">
    <location>
        <begin position="280"/>
        <end position="294"/>
    </location>
</feature>
<evidence type="ECO:0000256" key="5">
    <source>
        <dbReference type="ARBA" id="ARBA00022776"/>
    </source>
</evidence>
<feature type="compositionally biased region" description="Basic and acidic residues" evidence="9">
    <location>
        <begin position="183"/>
        <end position="192"/>
    </location>
</feature>
<protein>
    <recommendedName>
        <fullName evidence="3">Spindle assembly checkpoint component MAD1</fullName>
    </recommendedName>
</protein>
<dbReference type="GO" id="GO:0007094">
    <property type="term" value="P:mitotic spindle assembly checkpoint signaling"/>
    <property type="evidence" value="ECO:0007669"/>
    <property type="project" value="InterPro"/>
</dbReference>
<dbReference type="AlphaFoldDB" id="A0A164P934"/>
<evidence type="ECO:0000256" key="7">
    <source>
        <dbReference type="ARBA" id="ARBA00023306"/>
    </source>
</evidence>
<feature type="compositionally biased region" description="Low complexity" evidence="9">
    <location>
        <begin position="1"/>
        <end position="13"/>
    </location>
</feature>
<evidence type="ECO:0000256" key="9">
    <source>
        <dbReference type="SAM" id="MobiDB-lite"/>
    </source>
</evidence>
<dbReference type="Pfam" id="PF05557">
    <property type="entry name" value="MAD"/>
    <property type="match status" value="1"/>
</dbReference>
<dbReference type="GO" id="GO:0005635">
    <property type="term" value="C:nuclear envelope"/>
    <property type="evidence" value="ECO:0007669"/>
    <property type="project" value="TreeGrafter"/>
</dbReference>